<keyword evidence="9 12" id="KW-1133">Transmembrane helix</keyword>
<feature type="transmembrane region" description="Helical" evidence="12">
    <location>
        <begin position="83"/>
        <end position="104"/>
    </location>
</feature>
<protein>
    <submittedName>
        <fullName evidence="13">Cytochrome d ubiquinol oxidase subunit II</fullName>
    </submittedName>
</protein>
<organism evidence="13 14">
    <name type="scientific">Candidatus Paenalcaligenes intestinipullorum</name>
    <dbReference type="NCBI Taxonomy" id="2838718"/>
    <lineage>
        <taxon>Bacteria</taxon>
        <taxon>Pseudomonadati</taxon>
        <taxon>Pseudomonadota</taxon>
        <taxon>Betaproteobacteria</taxon>
        <taxon>Burkholderiales</taxon>
        <taxon>Alcaligenaceae</taxon>
        <taxon>Paenalcaligenes</taxon>
    </lineage>
</organism>
<evidence type="ECO:0000256" key="10">
    <source>
        <dbReference type="ARBA" id="ARBA00023004"/>
    </source>
</evidence>
<name>A0A9D2RG82_9BURK</name>
<dbReference type="GO" id="GO:0046872">
    <property type="term" value="F:metal ion binding"/>
    <property type="evidence" value="ECO:0007669"/>
    <property type="project" value="UniProtKB-KW"/>
</dbReference>
<proteinExistence type="inferred from homology"/>
<evidence type="ECO:0000256" key="1">
    <source>
        <dbReference type="ARBA" id="ARBA00004651"/>
    </source>
</evidence>
<comment type="caution">
    <text evidence="13">The sequence shown here is derived from an EMBL/GenBank/DDBJ whole genome shotgun (WGS) entry which is preliminary data.</text>
</comment>
<evidence type="ECO:0000256" key="8">
    <source>
        <dbReference type="ARBA" id="ARBA00022982"/>
    </source>
</evidence>
<dbReference type="GO" id="GO:0019646">
    <property type="term" value="P:aerobic electron transport chain"/>
    <property type="evidence" value="ECO:0007669"/>
    <property type="project" value="TreeGrafter"/>
</dbReference>
<dbReference type="AlphaFoldDB" id="A0A9D2RG82"/>
<feature type="transmembrane region" description="Helical" evidence="12">
    <location>
        <begin position="342"/>
        <end position="362"/>
    </location>
</feature>
<sequence length="385" mass="41746">MESFILLEYETLRIVWWLLLGVLLAAFAVMDGADLGIAMLLPLVTRNDGERRVLYNVIGPVWEGNQVWLILSGGVIFAAWPLLYALSFSGFYLAMMLLLVALILRPVAIKYRSKMTSATWRWRWDAIWCATGVVAALVFGVAMGNVLLGVPFAFEEHSLRAVYGGHFFGLFQPFAVLCGVVSVLLLVFQGAVVLCWKADGLIAARAKRWATIAGLLTILCFVLAGVWIAFGVEGYHVLTPADPNGLSNPLAKTVINNEAGGWLANYREHTWMWLAPGGAIVAGLLAMLLAGKGTGRLGIVCSSVMVVGVVFTVGLATFPFLLPSSSDPSASLTIYDASASHFSLWVMLLVSAFFLPIIVAYTSWVYSVMGGKVTEDSVRDAPHSY</sequence>
<evidence type="ECO:0000256" key="3">
    <source>
        <dbReference type="ARBA" id="ARBA00022448"/>
    </source>
</evidence>
<evidence type="ECO:0000256" key="2">
    <source>
        <dbReference type="ARBA" id="ARBA00007543"/>
    </source>
</evidence>
<dbReference type="PANTHER" id="PTHR43141:SF5">
    <property type="entry name" value="CYTOCHROME BD-I UBIQUINOL OXIDASE SUBUNIT 2"/>
    <property type="match status" value="1"/>
</dbReference>
<dbReference type="GO" id="GO:0005886">
    <property type="term" value="C:plasma membrane"/>
    <property type="evidence" value="ECO:0007669"/>
    <property type="project" value="UniProtKB-SubCell"/>
</dbReference>
<feature type="transmembrane region" description="Helical" evidence="12">
    <location>
        <begin position="271"/>
        <end position="290"/>
    </location>
</feature>
<keyword evidence="4" id="KW-1003">Cell membrane</keyword>
<evidence type="ECO:0000313" key="13">
    <source>
        <dbReference type="EMBL" id="HJD44270.1"/>
    </source>
</evidence>
<keyword evidence="3" id="KW-0813">Transport</keyword>
<evidence type="ECO:0000256" key="11">
    <source>
        <dbReference type="ARBA" id="ARBA00023136"/>
    </source>
</evidence>
<feature type="transmembrane region" description="Helical" evidence="12">
    <location>
        <begin position="125"/>
        <end position="154"/>
    </location>
</feature>
<gene>
    <name evidence="13" type="primary">cydB</name>
    <name evidence="13" type="ORF">H9906_04475</name>
</gene>
<comment type="similarity">
    <text evidence="2">Belongs to the cytochrome ubiquinol oxidase subunit 2 family.</text>
</comment>
<dbReference type="Proteomes" id="UP000823889">
    <property type="component" value="Unassembled WGS sequence"/>
</dbReference>
<reference evidence="13" key="2">
    <citation type="submission" date="2021-04" db="EMBL/GenBank/DDBJ databases">
        <authorList>
            <person name="Gilroy R."/>
        </authorList>
    </citation>
    <scope>NUCLEOTIDE SEQUENCE</scope>
    <source>
        <strain evidence="13">9264</strain>
    </source>
</reference>
<accession>A0A9D2RG82</accession>
<evidence type="ECO:0000256" key="7">
    <source>
        <dbReference type="ARBA" id="ARBA00022723"/>
    </source>
</evidence>
<keyword evidence="6 12" id="KW-0812">Transmembrane</keyword>
<dbReference type="GO" id="GO:0009055">
    <property type="term" value="F:electron transfer activity"/>
    <property type="evidence" value="ECO:0007669"/>
    <property type="project" value="TreeGrafter"/>
</dbReference>
<feature type="transmembrane region" description="Helical" evidence="12">
    <location>
        <begin position="208"/>
        <end position="230"/>
    </location>
</feature>
<evidence type="ECO:0000256" key="12">
    <source>
        <dbReference type="SAM" id="Phobius"/>
    </source>
</evidence>
<dbReference type="PIRSF" id="PIRSF000267">
    <property type="entry name" value="Cyt_oxidse_sub2"/>
    <property type="match status" value="1"/>
</dbReference>
<feature type="transmembrane region" description="Helical" evidence="12">
    <location>
        <begin position="174"/>
        <end position="196"/>
    </location>
</feature>
<dbReference type="EMBL" id="DWUQ01000090">
    <property type="protein sequence ID" value="HJD44270.1"/>
    <property type="molecule type" value="Genomic_DNA"/>
</dbReference>
<keyword evidence="8" id="KW-0249">Electron transport</keyword>
<keyword evidence="5" id="KW-0349">Heme</keyword>
<dbReference type="NCBIfam" id="TIGR00203">
    <property type="entry name" value="cydB"/>
    <property type="match status" value="1"/>
</dbReference>
<evidence type="ECO:0000256" key="4">
    <source>
        <dbReference type="ARBA" id="ARBA00022475"/>
    </source>
</evidence>
<evidence type="ECO:0000256" key="5">
    <source>
        <dbReference type="ARBA" id="ARBA00022617"/>
    </source>
</evidence>
<feature type="transmembrane region" description="Helical" evidence="12">
    <location>
        <begin position="297"/>
        <end position="322"/>
    </location>
</feature>
<reference evidence="13" key="1">
    <citation type="journal article" date="2021" name="PeerJ">
        <title>Extensive microbial diversity within the chicken gut microbiome revealed by metagenomics and culture.</title>
        <authorList>
            <person name="Gilroy R."/>
            <person name="Ravi A."/>
            <person name="Getino M."/>
            <person name="Pursley I."/>
            <person name="Horton D.L."/>
            <person name="Alikhan N.F."/>
            <person name="Baker D."/>
            <person name="Gharbi K."/>
            <person name="Hall N."/>
            <person name="Watson M."/>
            <person name="Adriaenssens E.M."/>
            <person name="Foster-Nyarko E."/>
            <person name="Jarju S."/>
            <person name="Secka A."/>
            <person name="Antonio M."/>
            <person name="Oren A."/>
            <person name="Chaudhuri R.R."/>
            <person name="La Ragione R."/>
            <person name="Hildebrand F."/>
            <person name="Pallen M.J."/>
        </authorList>
    </citation>
    <scope>NUCLEOTIDE SEQUENCE</scope>
    <source>
        <strain evidence="13">9264</strain>
    </source>
</reference>
<evidence type="ECO:0000256" key="6">
    <source>
        <dbReference type="ARBA" id="ARBA00022692"/>
    </source>
</evidence>
<comment type="subcellular location">
    <subcellularLocation>
        <location evidence="1">Cell membrane</location>
        <topology evidence="1">Multi-pass membrane protein</topology>
    </subcellularLocation>
</comment>
<dbReference type="GO" id="GO:0016682">
    <property type="term" value="F:oxidoreductase activity, acting on diphenols and related substances as donors, oxygen as acceptor"/>
    <property type="evidence" value="ECO:0007669"/>
    <property type="project" value="TreeGrafter"/>
</dbReference>
<keyword evidence="11 12" id="KW-0472">Membrane</keyword>
<dbReference type="GO" id="GO:0070069">
    <property type="term" value="C:cytochrome complex"/>
    <property type="evidence" value="ECO:0007669"/>
    <property type="project" value="TreeGrafter"/>
</dbReference>
<keyword evidence="7" id="KW-0479">Metal-binding</keyword>
<keyword evidence="10" id="KW-0408">Iron</keyword>
<dbReference type="PANTHER" id="PTHR43141">
    <property type="entry name" value="CYTOCHROME BD2 SUBUNIT II"/>
    <property type="match status" value="1"/>
</dbReference>
<dbReference type="Pfam" id="PF02322">
    <property type="entry name" value="Cyt_bd_oxida_II"/>
    <property type="match status" value="1"/>
</dbReference>
<feature type="transmembrane region" description="Helical" evidence="12">
    <location>
        <begin position="14"/>
        <end position="41"/>
    </location>
</feature>
<evidence type="ECO:0000256" key="9">
    <source>
        <dbReference type="ARBA" id="ARBA00022989"/>
    </source>
</evidence>
<evidence type="ECO:0000313" key="14">
    <source>
        <dbReference type="Proteomes" id="UP000823889"/>
    </source>
</evidence>
<dbReference type="InterPro" id="IPR003317">
    <property type="entry name" value="Cyt-d_oxidase_su2"/>
</dbReference>